<evidence type="ECO:0000313" key="3">
    <source>
        <dbReference type="Proteomes" id="UP000701853"/>
    </source>
</evidence>
<dbReference type="Proteomes" id="UP000701853">
    <property type="component" value="Chromosome 3"/>
</dbReference>
<organism evidence="2 3">
    <name type="scientific">Gossypium anomalum</name>
    <dbReference type="NCBI Taxonomy" id="47600"/>
    <lineage>
        <taxon>Eukaryota</taxon>
        <taxon>Viridiplantae</taxon>
        <taxon>Streptophyta</taxon>
        <taxon>Embryophyta</taxon>
        <taxon>Tracheophyta</taxon>
        <taxon>Spermatophyta</taxon>
        <taxon>Magnoliopsida</taxon>
        <taxon>eudicotyledons</taxon>
        <taxon>Gunneridae</taxon>
        <taxon>Pentapetalae</taxon>
        <taxon>rosids</taxon>
        <taxon>malvids</taxon>
        <taxon>Malvales</taxon>
        <taxon>Malvaceae</taxon>
        <taxon>Malvoideae</taxon>
        <taxon>Gossypium</taxon>
    </lineage>
</organism>
<accession>A0A8J5ZND5</accession>
<proteinExistence type="predicted"/>
<protein>
    <recommendedName>
        <fullName evidence="1">Reverse transcriptase zinc-binding domain-containing protein</fullName>
    </recommendedName>
</protein>
<dbReference type="Pfam" id="PF13966">
    <property type="entry name" value="zf-RVT"/>
    <property type="match status" value="1"/>
</dbReference>
<comment type="caution">
    <text evidence="2">The sequence shown here is derived from an EMBL/GenBank/DDBJ whole genome shotgun (WGS) entry which is preliminary data.</text>
</comment>
<reference evidence="2 3" key="1">
    <citation type="journal article" date="2021" name="bioRxiv">
        <title>The Gossypium anomalum genome as a resource for cotton improvement and evolutionary analysis of hybrid incompatibility.</title>
        <authorList>
            <person name="Grover C.E."/>
            <person name="Yuan D."/>
            <person name="Arick M.A."/>
            <person name="Miller E.R."/>
            <person name="Hu G."/>
            <person name="Peterson D.G."/>
            <person name="Wendel J.F."/>
            <person name="Udall J.A."/>
        </authorList>
    </citation>
    <scope>NUCLEOTIDE SEQUENCE [LARGE SCALE GENOMIC DNA]</scope>
    <source>
        <strain evidence="2">JFW-Udall</strain>
        <tissue evidence="2">Leaf</tissue>
    </source>
</reference>
<dbReference type="PANTHER" id="PTHR11439:SF475">
    <property type="entry name" value="CYSTEINE-RICH RLK (RECEPTOR-LIKE PROTEIN KINASE) 8"/>
    <property type="match status" value="1"/>
</dbReference>
<name>A0A8J5ZND5_9ROSI</name>
<dbReference type="OrthoDB" id="1001105at2759"/>
<evidence type="ECO:0000313" key="2">
    <source>
        <dbReference type="EMBL" id="KAG8499975.1"/>
    </source>
</evidence>
<feature type="domain" description="Reverse transcriptase zinc-binding" evidence="1">
    <location>
        <begin position="118"/>
        <end position="212"/>
    </location>
</feature>
<gene>
    <name evidence="2" type="ORF">CXB51_006428</name>
</gene>
<dbReference type="InterPro" id="IPR026960">
    <property type="entry name" value="RVT-Znf"/>
</dbReference>
<evidence type="ECO:0000259" key="1">
    <source>
        <dbReference type="Pfam" id="PF13966"/>
    </source>
</evidence>
<dbReference type="PANTHER" id="PTHR11439">
    <property type="entry name" value="GAG-POL-RELATED RETROTRANSPOSON"/>
    <property type="match status" value="1"/>
</dbReference>
<dbReference type="EMBL" id="JAHUZN010000003">
    <property type="protein sequence ID" value="KAG8499975.1"/>
    <property type="molecule type" value="Genomic_DNA"/>
</dbReference>
<dbReference type="AlphaFoldDB" id="A0A8J5ZND5"/>
<keyword evidence="3" id="KW-1185">Reference proteome</keyword>
<sequence length="283" mass="32590">MKARLRNLPSYTLFSIWSSNGLLKDGLGLRVCKGDQISIHDDVWLMGAENYKVYGAINDSRITKVSELINHSSRSWNEILIRNTFVIGSVVEKILRIHLAVKEHEDLIVWRGEPTGVFSVRSAYKLLLENNQDLHITNLQNATKAFYKKLWRLNPTTKQKITLWRISWNYLPTLVNLYSRRISINIACPRCGRGPKSTDYVFRDCLVSVKLWKAQSVGVASQYMSNPPHLDAIRRILMYVKGTINFCILYKKTKECLVAGYCDAGYVGDYDTRRSNNWVHLQS</sequence>